<feature type="transmembrane region" description="Helical" evidence="12">
    <location>
        <begin position="695"/>
        <end position="715"/>
    </location>
</feature>
<dbReference type="SUPFAM" id="SSF55008">
    <property type="entry name" value="HMA, heavy metal-associated domain"/>
    <property type="match status" value="1"/>
</dbReference>
<evidence type="ECO:0000256" key="4">
    <source>
        <dbReference type="ARBA" id="ARBA00022723"/>
    </source>
</evidence>
<comment type="subcellular location">
    <subcellularLocation>
        <location evidence="1">Cell membrane</location>
        <topology evidence="1">Multi-pass membrane protein</topology>
    </subcellularLocation>
</comment>
<keyword evidence="8 12" id="KW-1133">Transmembrane helix</keyword>
<dbReference type="SFLD" id="SFLDF00027">
    <property type="entry name" value="p-type_atpase"/>
    <property type="match status" value="1"/>
</dbReference>
<evidence type="ECO:0000256" key="2">
    <source>
        <dbReference type="ARBA" id="ARBA00006024"/>
    </source>
</evidence>
<evidence type="ECO:0000256" key="12">
    <source>
        <dbReference type="RuleBase" id="RU362081"/>
    </source>
</evidence>
<sequence>MTAVQDRQQATDVELNIGGMTCAACARRVERALNKMDGVRASVNYATERAVVTGLEPSRAQQAVDLVVKAGYEARVRDESEDEWSEASTRRRITSLRRRLAVAAILTIPLMDLTIFLALVPEMRFAGWELLAIALALPVVTWCAWPFHRATFRNLRFGMVSMDTLVSLGIIASFGWACVTLLTGFDPGDGYWLGFGTTPAGANSVYLDVAAGMTTFQLAGRYFETRSRRRAADVLDALGKLAAPYARVVRDGAEVVVPTGKLVLGERIIVLPGETIPTDGTVVEGRAAIDTASVTGEPVPTEVRSGDAVVGGTIDTDGRLVVEVTAVGAHTQLAQMTALAEQAQERKARIQRLVDRIVSWFVPVVIALAIVVGLAWAFSGASANRAIGVAIAVLIIACPCALGLATPTALMVGVGRGASLGVLVRGQDAFEASGGIDTVVLDKTGTLTAGEMSVDHIEIVTGERADALRYAAAIELGSEHAIAQAIVTAVRDEGIEPNVADELSVMSGLGAQGTVNGSPVLIGSPRLMAEQGIDIADSVAQIISTEQDAGRTVVVLAVDGQVTAIFALTDALKPSAAKAVRQLHKLGLRVVLLTGDHERAAQAVAQQLGIDEVRADVLPAQKAEVISALQADGRSVAMVGDGINDAAALAQADLGMAVATGTDIALRSADIILVRDRLTVIPDAIRLSRATLRTIRGNLVWAFGYNIAAIPIAAAGLLNPLIAAAAMSLSSVLVVTNSLRLRKAGSDRG</sequence>
<dbReference type="Proteomes" id="UP000463857">
    <property type="component" value="Chromosome"/>
</dbReference>
<keyword evidence="4 12" id="KW-0479">Metal-binding</keyword>
<accession>A0A7L4YR93</accession>
<dbReference type="GO" id="GO:0005524">
    <property type="term" value="F:ATP binding"/>
    <property type="evidence" value="ECO:0007669"/>
    <property type="project" value="UniProtKB-UniRule"/>
</dbReference>
<keyword evidence="3 12" id="KW-0812">Transmembrane</keyword>
<comment type="catalytic activity">
    <reaction evidence="10">
        <text>ATP + H2O = ADP + phosphate + H(+)</text>
        <dbReference type="Rhea" id="RHEA:13065"/>
        <dbReference type="ChEBI" id="CHEBI:15377"/>
        <dbReference type="ChEBI" id="CHEBI:15378"/>
        <dbReference type="ChEBI" id="CHEBI:30616"/>
        <dbReference type="ChEBI" id="CHEBI:43474"/>
        <dbReference type="ChEBI" id="CHEBI:456216"/>
    </reaction>
</comment>
<dbReference type="InterPro" id="IPR017969">
    <property type="entry name" value="Heavy-metal-associated_CS"/>
</dbReference>
<dbReference type="OrthoDB" id="7059309at2"/>
<dbReference type="NCBIfam" id="TIGR01494">
    <property type="entry name" value="ATPase_P-type"/>
    <property type="match status" value="1"/>
</dbReference>
<evidence type="ECO:0000256" key="1">
    <source>
        <dbReference type="ARBA" id="ARBA00004651"/>
    </source>
</evidence>
<dbReference type="InterPro" id="IPR000579">
    <property type="entry name" value="Cation-trans_P-type_ATPase_A/B"/>
</dbReference>
<dbReference type="RefSeq" id="WP_159546775.1">
    <property type="nucleotide sequence ID" value="NZ_CP047156.1"/>
</dbReference>
<dbReference type="PROSITE" id="PS50846">
    <property type="entry name" value="HMA_2"/>
    <property type="match status" value="1"/>
</dbReference>
<dbReference type="Gene3D" id="3.40.50.1000">
    <property type="entry name" value="HAD superfamily/HAD-like"/>
    <property type="match status" value="1"/>
</dbReference>
<dbReference type="GO" id="GO:0043682">
    <property type="term" value="F:P-type divalent copper transporter activity"/>
    <property type="evidence" value="ECO:0007669"/>
    <property type="project" value="TreeGrafter"/>
</dbReference>
<protein>
    <recommendedName>
        <fullName evidence="11">Cation-transporting P-type ATPase B</fullName>
    </recommendedName>
</protein>
<dbReference type="GO" id="GO:0005507">
    <property type="term" value="F:copper ion binding"/>
    <property type="evidence" value="ECO:0007669"/>
    <property type="project" value="TreeGrafter"/>
</dbReference>
<feature type="domain" description="HMA" evidence="13">
    <location>
        <begin position="11"/>
        <end position="75"/>
    </location>
</feature>
<feature type="transmembrane region" description="Helical" evidence="12">
    <location>
        <begin position="385"/>
        <end position="406"/>
    </location>
</feature>
<evidence type="ECO:0000256" key="7">
    <source>
        <dbReference type="ARBA" id="ARBA00022967"/>
    </source>
</evidence>
<evidence type="ECO:0000313" key="14">
    <source>
        <dbReference type="EMBL" id="QHC01640.1"/>
    </source>
</evidence>
<dbReference type="FunFam" id="3.30.70.100:FF:000005">
    <property type="entry name" value="Copper-exporting P-type ATPase A"/>
    <property type="match status" value="1"/>
</dbReference>
<dbReference type="InterPro" id="IPR023299">
    <property type="entry name" value="ATPase_P-typ_cyto_dom_N"/>
</dbReference>
<dbReference type="PRINTS" id="PR00940">
    <property type="entry name" value="CATPATPASEA"/>
</dbReference>
<dbReference type="Gene3D" id="3.40.1110.10">
    <property type="entry name" value="Calcium-transporting ATPase, cytoplasmic domain N"/>
    <property type="match status" value="1"/>
</dbReference>
<evidence type="ECO:0000256" key="3">
    <source>
        <dbReference type="ARBA" id="ARBA00022692"/>
    </source>
</evidence>
<feature type="transmembrane region" description="Helical" evidence="12">
    <location>
        <begin position="205"/>
        <end position="223"/>
    </location>
</feature>
<evidence type="ECO:0000256" key="11">
    <source>
        <dbReference type="ARBA" id="ARBA00074171"/>
    </source>
</evidence>
<dbReference type="InterPro" id="IPR044492">
    <property type="entry name" value="P_typ_ATPase_HD_dom"/>
</dbReference>
<reference evidence="14 15" key="1">
    <citation type="journal article" date="2018" name="Int. J. Syst. Evol. Microbiol.">
        <title>Epidermidibacterium keratini gen. nov., sp. nov., a member of the family Sporichthyaceae, isolated from keratin epidermis.</title>
        <authorList>
            <person name="Lee D.G."/>
            <person name="Trujillo M.E."/>
            <person name="Kang S."/>
            <person name="Nam J.J."/>
            <person name="Kim Y.J."/>
        </authorList>
    </citation>
    <scope>NUCLEOTIDE SEQUENCE [LARGE SCALE GENOMIC DNA]</scope>
    <source>
        <strain evidence="14 15">EPI-7</strain>
    </source>
</reference>
<dbReference type="InterPro" id="IPR036412">
    <property type="entry name" value="HAD-like_sf"/>
</dbReference>
<gene>
    <name evidence="14" type="ORF">EK0264_15975</name>
</gene>
<comment type="similarity">
    <text evidence="2 12">Belongs to the cation transport ATPase (P-type) (TC 3.A.3) family. Type IB subfamily.</text>
</comment>
<keyword evidence="15" id="KW-1185">Reference proteome</keyword>
<dbReference type="KEGG" id="eke:EK0264_15975"/>
<dbReference type="SUPFAM" id="SSF81665">
    <property type="entry name" value="Calcium ATPase, transmembrane domain M"/>
    <property type="match status" value="1"/>
</dbReference>
<dbReference type="InterPro" id="IPR023298">
    <property type="entry name" value="ATPase_P-typ_TM_dom_sf"/>
</dbReference>
<keyword evidence="12" id="KW-1003">Cell membrane</keyword>
<evidence type="ECO:0000256" key="5">
    <source>
        <dbReference type="ARBA" id="ARBA00022741"/>
    </source>
</evidence>
<dbReference type="EMBL" id="CP047156">
    <property type="protein sequence ID" value="QHC01640.1"/>
    <property type="molecule type" value="Genomic_DNA"/>
</dbReference>
<evidence type="ECO:0000256" key="9">
    <source>
        <dbReference type="ARBA" id="ARBA00023136"/>
    </source>
</evidence>
<evidence type="ECO:0000256" key="10">
    <source>
        <dbReference type="ARBA" id="ARBA00049360"/>
    </source>
</evidence>
<dbReference type="InterPro" id="IPR008250">
    <property type="entry name" value="ATPase_P-typ_transduc_dom_A_sf"/>
</dbReference>
<dbReference type="Gene3D" id="3.30.70.100">
    <property type="match status" value="1"/>
</dbReference>
<evidence type="ECO:0000259" key="13">
    <source>
        <dbReference type="PROSITE" id="PS50846"/>
    </source>
</evidence>
<dbReference type="PROSITE" id="PS01047">
    <property type="entry name" value="HMA_1"/>
    <property type="match status" value="1"/>
</dbReference>
<evidence type="ECO:0000313" key="15">
    <source>
        <dbReference type="Proteomes" id="UP000463857"/>
    </source>
</evidence>
<dbReference type="Gene3D" id="2.70.150.10">
    <property type="entry name" value="Calcium-transporting ATPase, cytoplasmic transduction domain A"/>
    <property type="match status" value="1"/>
</dbReference>
<dbReference type="AlphaFoldDB" id="A0A7L4YR93"/>
<dbReference type="PANTHER" id="PTHR43520">
    <property type="entry name" value="ATP7, ISOFORM B"/>
    <property type="match status" value="1"/>
</dbReference>
<dbReference type="GO" id="GO:0016887">
    <property type="term" value="F:ATP hydrolysis activity"/>
    <property type="evidence" value="ECO:0007669"/>
    <property type="project" value="InterPro"/>
</dbReference>
<dbReference type="InParanoid" id="A0A7L4YR93"/>
<dbReference type="Pfam" id="PF00702">
    <property type="entry name" value="Hydrolase"/>
    <property type="match status" value="1"/>
</dbReference>
<feature type="transmembrane region" description="Helical" evidence="12">
    <location>
        <begin position="721"/>
        <end position="739"/>
    </location>
</feature>
<keyword evidence="6 12" id="KW-0067">ATP-binding</keyword>
<feature type="transmembrane region" description="Helical" evidence="12">
    <location>
        <begin position="165"/>
        <end position="185"/>
    </location>
</feature>
<keyword evidence="9 12" id="KW-0472">Membrane</keyword>
<dbReference type="InterPro" id="IPR027256">
    <property type="entry name" value="P-typ_ATPase_IB"/>
</dbReference>
<dbReference type="InterPro" id="IPR023214">
    <property type="entry name" value="HAD_sf"/>
</dbReference>
<dbReference type="InterPro" id="IPR001757">
    <property type="entry name" value="P_typ_ATPase"/>
</dbReference>
<dbReference type="Pfam" id="PF00403">
    <property type="entry name" value="HMA"/>
    <property type="match status" value="1"/>
</dbReference>
<evidence type="ECO:0000256" key="6">
    <source>
        <dbReference type="ARBA" id="ARBA00022840"/>
    </source>
</evidence>
<dbReference type="FunFam" id="2.70.150.10:FF:000002">
    <property type="entry name" value="Copper-transporting ATPase 1, putative"/>
    <property type="match status" value="1"/>
</dbReference>
<dbReference type="InterPro" id="IPR036163">
    <property type="entry name" value="HMA_dom_sf"/>
</dbReference>
<dbReference type="CDD" id="cd02094">
    <property type="entry name" value="P-type_ATPase_Cu-like"/>
    <property type="match status" value="1"/>
</dbReference>
<dbReference type="InterPro" id="IPR006121">
    <property type="entry name" value="HMA_dom"/>
</dbReference>
<keyword evidence="5 12" id="KW-0547">Nucleotide-binding</keyword>
<name>A0A7L4YR93_9ACTN</name>
<proteinExistence type="inferred from homology"/>
<dbReference type="SUPFAM" id="SSF56784">
    <property type="entry name" value="HAD-like"/>
    <property type="match status" value="1"/>
</dbReference>
<feature type="transmembrane region" description="Helical" evidence="12">
    <location>
        <begin position="125"/>
        <end position="145"/>
    </location>
</feature>
<dbReference type="InterPro" id="IPR018303">
    <property type="entry name" value="ATPase_P-typ_P_site"/>
</dbReference>
<dbReference type="Pfam" id="PF00122">
    <property type="entry name" value="E1-E2_ATPase"/>
    <property type="match status" value="1"/>
</dbReference>
<dbReference type="PROSITE" id="PS00154">
    <property type="entry name" value="ATPASE_E1_E2"/>
    <property type="match status" value="1"/>
</dbReference>
<dbReference type="NCBIfam" id="TIGR01525">
    <property type="entry name" value="ATPase-IB_hvy"/>
    <property type="match status" value="1"/>
</dbReference>
<dbReference type="SFLD" id="SFLDS00003">
    <property type="entry name" value="Haloacid_Dehalogenase"/>
    <property type="match status" value="1"/>
</dbReference>
<dbReference type="SFLD" id="SFLDG00002">
    <property type="entry name" value="C1.7:_P-type_atpase_like"/>
    <property type="match status" value="1"/>
</dbReference>
<dbReference type="CDD" id="cd00371">
    <property type="entry name" value="HMA"/>
    <property type="match status" value="1"/>
</dbReference>
<keyword evidence="7" id="KW-1278">Translocase</keyword>
<dbReference type="GO" id="GO:0055070">
    <property type="term" value="P:copper ion homeostasis"/>
    <property type="evidence" value="ECO:0007669"/>
    <property type="project" value="TreeGrafter"/>
</dbReference>
<feature type="transmembrane region" description="Helical" evidence="12">
    <location>
        <begin position="100"/>
        <end position="119"/>
    </location>
</feature>
<evidence type="ECO:0000256" key="8">
    <source>
        <dbReference type="ARBA" id="ARBA00022989"/>
    </source>
</evidence>
<dbReference type="PRINTS" id="PR00119">
    <property type="entry name" value="CATATPASE"/>
</dbReference>
<dbReference type="GO" id="GO:0005886">
    <property type="term" value="C:plasma membrane"/>
    <property type="evidence" value="ECO:0007669"/>
    <property type="project" value="UniProtKB-SubCell"/>
</dbReference>
<organism evidence="14 15">
    <name type="scientific">Epidermidibacterium keratini</name>
    <dbReference type="NCBI Taxonomy" id="1891644"/>
    <lineage>
        <taxon>Bacteria</taxon>
        <taxon>Bacillati</taxon>
        <taxon>Actinomycetota</taxon>
        <taxon>Actinomycetes</taxon>
        <taxon>Sporichthyales</taxon>
        <taxon>Sporichthyaceae</taxon>
        <taxon>Epidermidibacterium</taxon>
    </lineage>
</organism>
<dbReference type="NCBIfam" id="TIGR01511">
    <property type="entry name" value="ATPase-IB1_Cu"/>
    <property type="match status" value="1"/>
</dbReference>
<feature type="transmembrane region" description="Helical" evidence="12">
    <location>
        <begin position="357"/>
        <end position="379"/>
    </location>
</feature>
<dbReference type="PANTHER" id="PTHR43520:SF8">
    <property type="entry name" value="P-TYPE CU(+) TRANSPORTER"/>
    <property type="match status" value="1"/>
</dbReference>
<dbReference type="InterPro" id="IPR059000">
    <property type="entry name" value="ATPase_P-type_domA"/>
</dbReference>
<dbReference type="SUPFAM" id="SSF81653">
    <property type="entry name" value="Calcium ATPase, transduction domain A"/>
    <property type="match status" value="1"/>
</dbReference>